<feature type="compositionally biased region" description="Low complexity" evidence="1">
    <location>
        <begin position="238"/>
        <end position="252"/>
    </location>
</feature>
<sequence length="761" mass="82967">MVLGGPANKTPFWPEALLALLIAKALTGSTWASTWLSSGSAPLTFLLLKGVNGGNRMLPWCPTWLLLTLLNLTQAASSTSWLFAGIFTALCWPLVFLASLHQFQTVAHHTRRGLSKLLRVVHFAADTVALFDLPALEIDVDVAGLMVIRGVTLSLSSLTLVAHGIEVGIKLSDDLEMAIQTDKVTVKLFRSIHVSDVFANVKGGQYEQTFGELEDDTRTADGQVLMDHQSSALLRAAAGAAEGAPDPAALSPSPTPTPTSSNADGMHSPGSVPPLPARPSAANGLPTSQRERPMEDASSASDPRASASSPSLSKVTLAERMTDGQAPRAVSVEHGLDAATTLIADEKDDQARLQRILSEIEKTSEVKIAQDHVIRRISRLRSRQQIDAEQDDVLGVEVPVQHDPAASPSQPPLNLDNDRHMRAAICTRLHARPSIQHPPRQSVRVSTLQNLPPPWLLRLTHRLPLLLRLLLNPLAYFHPIKIDSITAGASGRWMQSMLRSQLFKSYADSSSDIRKLRDKIEKWLCDANFVLGLEQFDGQGLVPVNTDNDITCRMNIDELTLYRTVQAHASLKKSLQLGGADATVLVPSMLLPHHDHLLPTIDERKQAQEAHRLKIRRHDSAPKVVQAKRNLQQNIKDEADVGISVHIKLPACFDQDLLNFITTLVKASKVIEFERAYEEVAESQVRSFKDFTKLVNTGIKEGVKKATVNAAANDTWIASVVGKVVRKLEAAQGDVGYSGNIPVPLKVYRDAAVPGESKLLP</sequence>
<evidence type="ECO:0000256" key="1">
    <source>
        <dbReference type="SAM" id="MobiDB-lite"/>
    </source>
</evidence>
<keyword evidence="3" id="KW-1185">Reference proteome</keyword>
<accession>A0A0P1BAS9</accession>
<organism evidence="2 3">
    <name type="scientific">Ceraceosorus bombacis</name>
    <dbReference type="NCBI Taxonomy" id="401625"/>
    <lineage>
        <taxon>Eukaryota</taxon>
        <taxon>Fungi</taxon>
        <taxon>Dikarya</taxon>
        <taxon>Basidiomycota</taxon>
        <taxon>Ustilaginomycotina</taxon>
        <taxon>Exobasidiomycetes</taxon>
        <taxon>Ceraceosorales</taxon>
        <taxon>Ceraceosoraceae</taxon>
        <taxon>Ceraceosorus</taxon>
    </lineage>
</organism>
<feature type="compositionally biased region" description="Low complexity" evidence="1">
    <location>
        <begin position="296"/>
        <end position="313"/>
    </location>
</feature>
<dbReference type="OrthoDB" id="5372451at2759"/>
<dbReference type="AlphaFoldDB" id="A0A0P1BAS9"/>
<proteinExistence type="predicted"/>
<evidence type="ECO:0000313" key="2">
    <source>
        <dbReference type="EMBL" id="CEH12299.1"/>
    </source>
</evidence>
<dbReference type="EMBL" id="CCYA01000149">
    <property type="protein sequence ID" value="CEH12299.1"/>
    <property type="molecule type" value="Genomic_DNA"/>
</dbReference>
<feature type="region of interest" description="Disordered" evidence="1">
    <location>
        <begin position="238"/>
        <end position="315"/>
    </location>
</feature>
<name>A0A0P1BAS9_9BASI</name>
<protein>
    <submittedName>
        <fullName evidence="2">Uncharacterized protein</fullName>
    </submittedName>
</protein>
<reference evidence="2 3" key="1">
    <citation type="submission" date="2014-09" db="EMBL/GenBank/DDBJ databases">
        <authorList>
            <person name="Magalhaes I.L.F."/>
            <person name="Oliveira U."/>
            <person name="Santos F.R."/>
            <person name="Vidigal T.H.D.A."/>
            <person name="Brescovit A.D."/>
            <person name="Santos A.J."/>
        </authorList>
    </citation>
    <scope>NUCLEOTIDE SEQUENCE [LARGE SCALE GENOMIC DNA]</scope>
</reference>
<dbReference type="STRING" id="401625.A0A0P1BAS9"/>
<dbReference type="Proteomes" id="UP000054845">
    <property type="component" value="Unassembled WGS sequence"/>
</dbReference>
<evidence type="ECO:0000313" key="3">
    <source>
        <dbReference type="Proteomes" id="UP000054845"/>
    </source>
</evidence>